<evidence type="ECO:0000313" key="3">
    <source>
        <dbReference type="EMBL" id="WXA95413.1"/>
    </source>
</evidence>
<evidence type="ECO:0000313" key="4">
    <source>
        <dbReference type="Proteomes" id="UP001379533"/>
    </source>
</evidence>
<dbReference type="InterPro" id="IPR018958">
    <property type="entry name" value="Knr4/Smi1-like_dom"/>
</dbReference>
<dbReference type="Pfam" id="PF09346">
    <property type="entry name" value="SMI1_KNR4"/>
    <property type="match status" value="1"/>
</dbReference>
<sequence length="359" mass="40162">MARIRTAIQRVSRWMNTHGAPLLVENLAPGATAERLAQAETEFGVALPADLRALWSLHDGQREQHANGFIEIYNLLSVEWALVQRETVLAGIEFARESPDWWKESGGTEEELLSDHWLPFAAQDSDSLVVHGLTGRVFQCDHDDSPKLLAPSLGQWFERFAAQVEADDYAVEEGFGDYYLERRDREAEHRAELRQQQEAAHQRMRREVPILDQFRVAISNKDAERCIEVLQDAGDDFNGAVELLFKDDLETTFVASALRPFLNAVTTLTPDQWVDVAVGGALLGNHAIRDIAASHATELSASRLKQLEKAMAAASSPLEHDAMESVLQKLRAMQPADPPPNEGQGNWLSRLFKKRPPKA</sequence>
<protein>
    <submittedName>
        <fullName evidence="3">SMI1/KNR4 family protein</fullName>
    </submittedName>
</protein>
<reference evidence="3 4" key="1">
    <citation type="submission" date="2021-12" db="EMBL/GenBank/DDBJ databases">
        <title>Discovery of the Pendulisporaceae a myxobacterial family with distinct sporulation behavior and unique specialized metabolism.</title>
        <authorList>
            <person name="Garcia R."/>
            <person name="Popoff A."/>
            <person name="Bader C.D."/>
            <person name="Loehr J."/>
            <person name="Walesch S."/>
            <person name="Walt C."/>
            <person name="Boldt J."/>
            <person name="Bunk B."/>
            <person name="Haeckl F.J.F.P.J."/>
            <person name="Gunesch A.P."/>
            <person name="Birkelbach J."/>
            <person name="Nuebel U."/>
            <person name="Pietschmann T."/>
            <person name="Bach T."/>
            <person name="Mueller R."/>
        </authorList>
    </citation>
    <scope>NUCLEOTIDE SEQUENCE [LARGE SCALE GENOMIC DNA]</scope>
    <source>
        <strain evidence="3 4">MSr12523</strain>
    </source>
</reference>
<keyword evidence="4" id="KW-1185">Reference proteome</keyword>
<feature type="domain" description="Knr4/Smi1-like" evidence="2">
    <location>
        <begin position="30"/>
        <end position="159"/>
    </location>
</feature>
<dbReference type="SUPFAM" id="SSF160631">
    <property type="entry name" value="SMI1/KNR4-like"/>
    <property type="match status" value="1"/>
</dbReference>
<proteinExistence type="predicted"/>
<dbReference type="EMBL" id="CP089982">
    <property type="protein sequence ID" value="WXA95413.1"/>
    <property type="molecule type" value="Genomic_DNA"/>
</dbReference>
<evidence type="ECO:0000259" key="2">
    <source>
        <dbReference type="SMART" id="SM00860"/>
    </source>
</evidence>
<name>A0ABZ2K9P7_9BACT</name>
<dbReference type="RefSeq" id="WP_394846020.1">
    <property type="nucleotide sequence ID" value="NZ_CP089982.1"/>
</dbReference>
<feature type="region of interest" description="Disordered" evidence="1">
    <location>
        <begin position="328"/>
        <end position="359"/>
    </location>
</feature>
<organism evidence="3 4">
    <name type="scientific">Pendulispora brunnea</name>
    <dbReference type="NCBI Taxonomy" id="2905690"/>
    <lineage>
        <taxon>Bacteria</taxon>
        <taxon>Pseudomonadati</taxon>
        <taxon>Myxococcota</taxon>
        <taxon>Myxococcia</taxon>
        <taxon>Myxococcales</taxon>
        <taxon>Sorangiineae</taxon>
        <taxon>Pendulisporaceae</taxon>
        <taxon>Pendulispora</taxon>
    </lineage>
</organism>
<dbReference type="SMART" id="SM00860">
    <property type="entry name" value="SMI1_KNR4"/>
    <property type="match status" value="1"/>
</dbReference>
<dbReference type="InterPro" id="IPR037883">
    <property type="entry name" value="Knr4/Smi1-like_sf"/>
</dbReference>
<dbReference type="Gene3D" id="3.40.1580.10">
    <property type="entry name" value="SMI1/KNR4-like"/>
    <property type="match status" value="1"/>
</dbReference>
<evidence type="ECO:0000256" key="1">
    <source>
        <dbReference type="SAM" id="MobiDB-lite"/>
    </source>
</evidence>
<dbReference type="Proteomes" id="UP001379533">
    <property type="component" value="Chromosome"/>
</dbReference>
<gene>
    <name evidence="3" type="ORF">LZC95_00975</name>
</gene>
<accession>A0ABZ2K9P7</accession>